<dbReference type="EMBL" id="JASPKY010001324">
    <property type="protein sequence ID" value="KAK9675024.1"/>
    <property type="molecule type" value="Genomic_DNA"/>
</dbReference>
<protein>
    <submittedName>
        <fullName evidence="2">Transposase IS4</fullName>
    </submittedName>
</protein>
<gene>
    <name evidence="2" type="ORF">QE152_g40701</name>
</gene>
<accession>A0AAW1HFM5</accession>
<dbReference type="Proteomes" id="UP001458880">
    <property type="component" value="Unassembled WGS sequence"/>
</dbReference>
<evidence type="ECO:0000313" key="2">
    <source>
        <dbReference type="EMBL" id="KAK9675024.1"/>
    </source>
</evidence>
<feature type="domain" description="PiggyBac transposable element-derived protein" evidence="1">
    <location>
        <begin position="21"/>
        <end position="123"/>
    </location>
</feature>
<comment type="caution">
    <text evidence="2">The sequence shown here is derived from an EMBL/GenBank/DDBJ whole genome shotgun (WGS) entry which is preliminary data.</text>
</comment>
<name>A0AAW1HFM5_POPJA</name>
<dbReference type="PANTHER" id="PTHR46599:SF3">
    <property type="entry name" value="PIGGYBAC TRANSPOSABLE ELEMENT-DERIVED PROTEIN 4"/>
    <property type="match status" value="1"/>
</dbReference>
<dbReference type="InterPro" id="IPR029526">
    <property type="entry name" value="PGBD"/>
</dbReference>
<evidence type="ECO:0000259" key="1">
    <source>
        <dbReference type="Pfam" id="PF13843"/>
    </source>
</evidence>
<proteinExistence type="predicted"/>
<dbReference type="Pfam" id="PF13843">
    <property type="entry name" value="DDE_Tnp_1_7"/>
    <property type="match status" value="1"/>
</dbReference>
<keyword evidence="3" id="KW-1185">Reference proteome</keyword>
<dbReference type="PANTHER" id="PTHR46599">
    <property type="entry name" value="PIGGYBAC TRANSPOSABLE ELEMENT-DERIVED PROTEIN 4"/>
    <property type="match status" value="1"/>
</dbReference>
<reference evidence="2 3" key="1">
    <citation type="journal article" date="2024" name="BMC Genomics">
        <title>De novo assembly and annotation of Popillia japonica's genome with initial clues to its potential as an invasive pest.</title>
        <authorList>
            <person name="Cucini C."/>
            <person name="Boschi S."/>
            <person name="Funari R."/>
            <person name="Cardaioli E."/>
            <person name="Iannotti N."/>
            <person name="Marturano G."/>
            <person name="Paoli F."/>
            <person name="Bruttini M."/>
            <person name="Carapelli A."/>
            <person name="Frati F."/>
            <person name="Nardi F."/>
        </authorList>
    </citation>
    <scope>NUCLEOTIDE SEQUENCE [LARGE SCALE GENOMIC DNA]</scope>
    <source>
        <strain evidence="2">DMR45628</strain>
    </source>
</reference>
<sequence length="136" mass="15639">MVQSGIRAPAVIDVHQNTEKVWNLLFDDTRISLTVQWTNAKLNTVRQKYKRADKRELNAVDDIEMKEFMGLLIYTAFFKCNTEDIASIFSTDGTGRDIFILVMSQKRFAVLLSCLRFNNPEDRTLLRQLGSCSTNL</sequence>
<dbReference type="AlphaFoldDB" id="A0AAW1HFM5"/>
<evidence type="ECO:0000313" key="3">
    <source>
        <dbReference type="Proteomes" id="UP001458880"/>
    </source>
</evidence>
<organism evidence="2 3">
    <name type="scientific">Popillia japonica</name>
    <name type="common">Japanese beetle</name>
    <dbReference type="NCBI Taxonomy" id="7064"/>
    <lineage>
        <taxon>Eukaryota</taxon>
        <taxon>Metazoa</taxon>
        <taxon>Ecdysozoa</taxon>
        <taxon>Arthropoda</taxon>
        <taxon>Hexapoda</taxon>
        <taxon>Insecta</taxon>
        <taxon>Pterygota</taxon>
        <taxon>Neoptera</taxon>
        <taxon>Endopterygota</taxon>
        <taxon>Coleoptera</taxon>
        <taxon>Polyphaga</taxon>
        <taxon>Scarabaeiformia</taxon>
        <taxon>Scarabaeidae</taxon>
        <taxon>Rutelinae</taxon>
        <taxon>Popillia</taxon>
    </lineage>
</organism>